<dbReference type="Proteomes" id="UP000237347">
    <property type="component" value="Unassembled WGS sequence"/>
</dbReference>
<dbReference type="EMBL" id="PKMF04000107">
    <property type="protein sequence ID" value="KAK7849951.1"/>
    <property type="molecule type" value="Genomic_DNA"/>
</dbReference>
<keyword evidence="3" id="KW-1185">Reference proteome</keyword>
<evidence type="ECO:0000313" key="2">
    <source>
        <dbReference type="EMBL" id="KAK7849951.1"/>
    </source>
</evidence>
<feature type="transmembrane region" description="Helical" evidence="1">
    <location>
        <begin position="61"/>
        <end position="85"/>
    </location>
</feature>
<keyword evidence="1" id="KW-1133">Transmembrane helix</keyword>
<keyword evidence="1" id="KW-0472">Membrane</keyword>
<evidence type="ECO:0000313" key="3">
    <source>
        <dbReference type="Proteomes" id="UP000237347"/>
    </source>
</evidence>
<organism evidence="2 3">
    <name type="scientific">Quercus suber</name>
    <name type="common">Cork oak</name>
    <dbReference type="NCBI Taxonomy" id="58331"/>
    <lineage>
        <taxon>Eukaryota</taxon>
        <taxon>Viridiplantae</taxon>
        <taxon>Streptophyta</taxon>
        <taxon>Embryophyta</taxon>
        <taxon>Tracheophyta</taxon>
        <taxon>Spermatophyta</taxon>
        <taxon>Magnoliopsida</taxon>
        <taxon>eudicotyledons</taxon>
        <taxon>Gunneridae</taxon>
        <taxon>Pentapetalae</taxon>
        <taxon>rosids</taxon>
        <taxon>fabids</taxon>
        <taxon>Fagales</taxon>
        <taxon>Fagaceae</taxon>
        <taxon>Quercus</taxon>
    </lineage>
</organism>
<evidence type="ECO:0000256" key="1">
    <source>
        <dbReference type="SAM" id="Phobius"/>
    </source>
</evidence>
<comment type="caution">
    <text evidence="2">The sequence shown here is derived from an EMBL/GenBank/DDBJ whole genome shotgun (WGS) entry which is preliminary data.</text>
</comment>
<gene>
    <name evidence="2" type="primary">CNGC20_2</name>
    <name evidence="2" type="ORF">CFP56_002002</name>
</gene>
<proteinExistence type="predicted"/>
<dbReference type="AlphaFoldDB" id="A0AAW0LHW4"/>
<keyword evidence="1" id="KW-0812">Transmembrane</keyword>
<sequence length="88" mass="10010">SFIDCGVGKNSKHFSNDPNSTWNSWKDNVNASACLTEDGFSYGIYKTAVSLSMEHSIITRYIFSLFWGFQVFLLCISSFLPYLLYEVS</sequence>
<accession>A0AAW0LHW4</accession>
<reference evidence="2 3" key="1">
    <citation type="journal article" date="2018" name="Sci. Data">
        <title>The draft genome sequence of cork oak.</title>
        <authorList>
            <person name="Ramos A.M."/>
            <person name="Usie A."/>
            <person name="Barbosa P."/>
            <person name="Barros P.M."/>
            <person name="Capote T."/>
            <person name="Chaves I."/>
            <person name="Simoes F."/>
            <person name="Abreu I."/>
            <person name="Carrasquinho I."/>
            <person name="Faro C."/>
            <person name="Guimaraes J.B."/>
            <person name="Mendonca D."/>
            <person name="Nobrega F."/>
            <person name="Rodrigues L."/>
            <person name="Saibo N.J.M."/>
            <person name="Varela M.C."/>
            <person name="Egas C."/>
            <person name="Matos J."/>
            <person name="Miguel C.M."/>
            <person name="Oliveira M.M."/>
            <person name="Ricardo C.P."/>
            <person name="Goncalves S."/>
        </authorList>
    </citation>
    <scope>NUCLEOTIDE SEQUENCE [LARGE SCALE GENOMIC DNA]</scope>
    <source>
        <strain evidence="3">cv. HL8</strain>
    </source>
</reference>
<protein>
    <submittedName>
        <fullName evidence="2">Cyclic nucleotide-gated ion channel 20</fullName>
    </submittedName>
</protein>
<feature type="non-terminal residue" evidence="2">
    <location>
        <position position="1"/>
    </location>
</feature>
<name>A0AAW0LHW4_QUESU</name>